<name>A0A6C0IUH7_9ZZZZ</name>
<organism evidence="1">
    <name type="scientific">viral metagenome</name>
    <dbReference type="NCBI Taxonomy" id="1070528"/>
    <lineage>
        <taxon>unclassified sequences</taxon>
        <taxon>metagenomes</taxon>
        <taxon>organismal metagenomes</taxon>
    </lineage>
</organism>
<dbReference type="AlphaFoldDB" id="A0A6C0IUH7"/>
<dbReference type="EMBL" id="MN740254">
    <property type="protein sequence ID" value="QHT96200.1"/>
    <property type="molecule type" value="Genomic_DNA"/>
</dbReference>
<accession>A0A6C0IUH7</accession>
<reference evidence="1" key="1">
    <citation type="journal article" date="2020" name="Nature">
        <title>Giant virus diversity and host interactions through global metagenomics.</title>
        <authorList>
            <person name="Schulz F."/>
            <person name="Roux S."/>
            <person name="Paez-Espino D."/>
            <person name="Jungbluth S."/>
            <person name="Walsh D.A."/>
            <person name="Denef V.J."/>
            <person name="McMahon K.D."/>
            <person name="Konstantinidis K.T."/>
            <person name="Eloe-Fadrosh E.A."/>
            <person name="Kyrpides N.C."/>
            <person name="Woyke T."/>
        </authorList>
    </citation>
    <scope>NUCLEOTIDE SEQUENCE</scope>
    <source>
        <strain evidence="1">GVMAG-M-3300024302-11</strain>
    </source>
</reference>
<protein>
    <submittedName>
        <fullName evidence="1">Uncharacterized protein</fullName>
    </submittedName>
</protein>
<sequence>MLISGSIGITILENNNKIIILLADDHSNTTYCDNNSLDYHIDIKDFLKKELDNEQQILLEEIPRAGFNLQELWPNSPHTQNLKNLFLDNKEINGIDIRPYLIPFSWDNLETDSTPELAEYSIIKYISKLNDFFKLEGNFYNNIFYPIMKKVIIYNNGLGKNLIHIKDKFIKLRKEIYQLDKPIIYYFNNKRYILEEISNICDEIMEFNTLLNVFTTNKKSIIHAGLFHSFNMLTWLINSYNFKILYKNGINQFPPNESRNDIKACVYVPINVPSNNKS</sequence>
<evidence type="ECO:0000313" key="1">
    <source>
        <dbReference type="EMBL" id="QHT96200.1"/>
    </source>
</evidence>
<proteinExistence type="predicted"/>